<protein>
    <submittedName>
        <fullName evidence="2">Alpha/beta hydrolase</fullName>
    </submittedName>
</protein>
<proteinExistence type="predicted"/>
<comment type="caution">
    <text evidence="2">The sequence shown here is derived from an EMBL/GenBank/DDBJ whole genome shotgun (WGS) entry which is preliminary data.</text>
</comment>
<dbReference type="GO" id="GO:0015996">
    <property type="term" value="P:chlorophyll catabolic process"/>
    <property type="evidence" value="ECO:0007669"/>
    <property type="project" value="TreeGrafter"/>
</dbReference>
<dbReference type="GO" id="GO:0047746">
    <property type="term" value="F:chlorophyllase activity"/>
    <property type="evidence" value="ECO:0007669"/>
    <property type="project" value="TreeGrafter"/>
</dbReference>
<dbReference type="EMBL" id="QLUW01000001">
    <property type="protein sequence ID" value="RAP77802.1"/>
    <property type="molecule type" value="Genomic_DNA"/>
</dbReference>
<evidence type="ECO:0000256" key="1">
    <source>
        <dbReference type="SAM" id="Phobius"/>
    </source>
</evidence>
<feature type="transmembrane region" description="Helical" evidence="1">
    <location>
        <begin position="69"/>
        <end position="95"/>
    </location>
</feature>
<dbReference type="Proteomes" id="UP000249260">
    <property type="component" value="Unassembled WGS sequence"/>
</dbReference>
<sequence>MELELITPMQEPPAREPFWKRLAGWLLERGKQTFHYDTPLWRFAIIGLWVACSSVLMIAALGMPTGIGVLFDCTVAVLLGTIVTGAAGIIGAYALTLCYVPLPRLTLAFYLSTGALIWYVCDETNIGNPLSIILAACMALIGAAVGLVIGTLASKRAGLLVKFTVIVAVTLSGLSFNKWPMNQPQAVPAAALADAADQPAEEVELLDADDPSERGLFRVRSFTYGSGIDTRRDEYGSNVMLTSNSVDASAYIKRWNWMRSFFWGFDQEELPVNGRVWMPEEKGKYPLVLLVHGNHLMEQFSDGGYAYLGELLASRGFIAVSVDENFLNYSVWGNIPNNDFKVRAWMLLKHLQQITAYSEQQGNPFYQSVDLQKVALIGHSRGGQAVAMAADWTKWFADDKSLTGLKGIGIQAVIGIAPTDTNVDKKKPQLRDKYYLSLQGASDGDVDTFNGERQYIRSSFSPDSERFKATLYIGEANHSRFNTDWGTMDDSLPGGLLLRNSDMMPAEDQRQVAEVYVSAFLEAALHGKKEYQPLFADYRTGASWLPEATYMNRYEDGSFIPLARAEEDYRKETLSSGAEAKAEHLQWTEEAAKDRDNNDKGSRGVALQWKQGDGSYTLELSEAWRDKLRGEGQQLLFSMTNLERALVEKQDAGTDEGPIPLPAIEVELQSRDGAAVRLPLSMFKAVTPLPYTTFTWFPWMEKKVKNGKYKVPTEAVFQTYSLPLERFEAANPDFEAAELSRVTFYFTSSKGKVMLDDIGFSDAVNDVRADESQ</sequence>
<dbReference type="InterPro" id="IPR029058">
    <property type="entry name" value="AB_hydrolase_fold"/>
</dbReference>
<dbReference type="OrthoDB" id="9808543at2"/>
<dbReference type="SUPFAM" id="SSF53474">
    <property type="entry name" value="alpha/beta-Hydrolases"/>
    <property type="match status" value="1"/>
</dbReference>
<evidence type="ECO:0000313" key="2">
    <source>
        <dbReference type="EMBL" id="RAP77802.1"/>
    </source>
</evidence>
<dbReference type="PANTHER" id="PTHR33428:SF2">
    <property type="entry name" value="CHLOROPHYLLASE-2"/>
    <property type="match status" value="1"/>
</dbReference>
<reference evidence="2 3" key="1">
    <citation type="submission" date="2018-06" db="EMBL/GenBank/DDBJ databases">
        <title>Paenibacillus montanisoli sp. nov., isolated from mountain area soil.</title>
        <authorList>
            <person name="Wu M."/>
        </authorList>
    </citation>
    <scope>NUCLEOTIDE SEQUENCE [LARGE SCALE GENOMIC DNA]</scope>
    <source>
        <strain evidence="2 3">RA17</strain>
    </source>
</reference>
<feature type="transmembrane region" description="Helical" evidence="1">
    <location>
        <begin position="40"/>
        <end position="63"/>
    </location>
</feature>
<dbReference type="RefSeq" id="WP_112880925.1">
    <property type="nucleotide sequence ID" value="NZ_QLUW01000001.1"/>
</dbReference>
<keyword evidence="1" id="KW-0472">Membrane</keyword>
<evidence type="ECO:0000313" key="3">
    <source>
        <dbReference type="Proteomes" id="UP000249260"/>
    </source>
</evidence>
<dbReference type="InterPro" id="IPR017395">
    <property type="entry name" value="Chlorophyllase-like"/>
</dbReference>
<keyword evidence="1" id="KW-1133">Transmembrane helix</keyword>
<dbReference type="Pfam" id="PF07224">
    <property type="entry name" value="Chlorophyllase"/>
    <property type="match status" value="1"/>
</dbReference>
<feature type="transmembrane region" description="Helical" evidence="1">
    <location>
        <begin position="159"/>
        <end position="176"/>
    </location>
</feature>
<name>A0A328U6S9_9BACL</name>
<gene>
    <name evidence="2" type="ORF">DL346_04920</name>
</gene>
<keyword evidence="1" id="KW-0812">Transmembrane</keyword>
<dbReference type="AlphaFoldDB" id="A0A328U6S9"/>
<organism evidence="2 3">
    <name type="scientific">Paenibacillus montanisoli</name>
    <dbReference type="NCBI Taxonomy" id="2081970"/>
    <lineage>
        <taxon>Bacteria</taxon>
        <taxon>Bacillati</taxon>
        <taxon>Bacillota</taxon>
        <taxon>Bacilli</taxon>
        <taxon>Bacillales</taxon>
        <taxon>Paenibacillaceae</taxon>
        <taxon>Paenibacillus</taxon>
    </lineage>
</organism>
<keyword evidence="3" id="KW-1185">Reference proteome</keyword>
<feature type="transmembrane region" description="Helical" evidence="1">
    <location>
        <begin position="102"/>
        <end position="120"/>
    </location>
</feature>
<feature type="transmembrane region" description="Helical" evidence="1">
    <location>
        <begin position="132"/>
        <end position="152"/>
    </location>
</feature>
<dbReference type="Gene3D" id="3.40.50.1820">
    <property type="entry name" value="alpha/beta hydrolase"/>
    <property type="match status" value="1"/>
</dbReference>
<dbReference type="PANTHER" id="PTHR33428">
    <property type="entry name" value="CHLOROPHYLLASE-2, CHLOROPLASTIC"/>
    <property type="match status" value="1"/>
</dbReference>
<accession>A0A328U6S9</accession>
<keyword evidence="2" id="KW-0378">Hydrolase</keyword>